<sequence length="105" mass="11385">MTQVPIAYINILCCGVLSDCGRLKMLVVTNLFDGGVDIGHLRLGYKRSAQKKKSPFILWRGITYGHVIKVQGILGFLISNAGVSGKKSGAKETPSMIFLSARESD</sequence>
<protein>
    <submittedName>
        <fullName evidence="1">Uncharacterized protein</fullName>
    </submittedName>
</protein>
<organism evidence="1 2">
    <name type="scientific">Araneus ventricosus</name>
    <name type="common">Orbweaver spider</name>
    <name type="synonym">Epeira ventricosa</name>
    <dbReference type="NCBI Taxonomy" id="182803"/>
    <lineage>
        <taxon>Eukaryota</taxon>
        <taxon>Metazoa</taxon>
        <taxon>Ecdysozoa</taxon>
        <taxon>Arthropoda</taxon>
        <taxon>Chelicerata</taxon>
        <taxon>Arachnida</taxon>
        <taxon>Araneae</taxon>
        <taxon>Araneomorphae</taxon>
        <taxon>Entelegynae</taxon>
        <taxon>Araneoidea</taxon>
        <taxon>Araneidae</taxon>
        <taxon>Araneus</taxon>
    </lineage>
</organism>
<accession>A0A4Y2T4M1</accession>
<reference evidence="1 2" key="1">
    <citation type="journal article" date="2019" name="Sci. Rep.">
        <title>Orb-weaving spider Araneus ventricosus genome elucidates the spidroin gene catalogue.</title>
        <authorList>
            <person name="Kono N."/>
            <person name="Nakamura H."/>
            <person name="Ohtoshi R."/>
            <person name="Moran D.A.P."/>
            <person name="Shinohara A."/>
            <person name="Yoshida Y."/>
            <person name="Fujiwara M."/>
            <person name="Mori M."/>
            <person name="Tomita M."/>
            <person name="Arakawa K."/>
        </authorList>
    </citation>
    <scope>NUCLEOTIDE SEQUENCE [LARGE SCALE GENOMIC DNA]</scope>
</reference>
<evidence type="ECO:0000313" key="2">
    <source>
        <dbReference type="Proteomes" id="UP000499080"/>
    </source>
</evidence>
<evidence type="ECO:0000313" key="1">
    <source>
        <dbReference type="EMBL" id="GBN94890.1"/>
    </source>
</evidence>
<dbReference type="Proteomes" id="UP000499080">
    <property type="component" value="Unassembled WGS sequence"/>
</dbReference>
<dbReference type="EMBL" id="BGPR01025735">
    <property type="protein sequence ID" value="GBN94890.1"/>
    <property type="molecule type" value="Genomic_DNA"/>
</dbReference>
<gene>
    <name evidence="1" type="ORF">AVEN_56293_1</name>
</gene>
<name>A0A4Y2T4M1_ARAVE</name>
<keyword evidence="2" id="KW-1185">Reference proteome</keyword>
<comment type="caution">
    <text evidence="1">The sequence shown here is derived from an EMBL/GenBank/DDBJ whole genome shotgun (WGS) entry which is preliminary data.</text>
</comment>
<dbReference type="AlphaFoldDB" id="A0A4Y2T4M1"/>
<proteinExistence type="predicted"/>